<dbReference type="Pfam" id="PF00129">
    <property type="entry name" value="MHC_I"/>
    <property type="match status" value="4"/>
</dbReference>
<comment type="similarity">
    <text evidence="3">Belongs to the MHC class I family.</text>
</comment>
<keyword evidence="4" id="KW-0812">Transmembrane</keyword>
<keyword evidence="1" id="KW-0325">Glycoprotein</keyword>
<dbReference type="GO" id="GO:0005615">
    <property type="term" value="C:extracellular space"/>
    <property type="evidence" value="ECO:0007669"/>
    <property type="project" value="TreeGrafter"/>
</dbReference>
<dbReference type="InterPro" id="IPR037055">
    <property type="entry name" value="MHC_I-like_Ag-recog_sf"/>
</dbReference>
<sequence length="1107" mass="129859">MCMVQMAKKRRDGEVQLHTFITTYTERNGETIAGIPEFSAVTTLDGQQIDYYDSEIKKLIPRQVWMKEFASGDKWKEYTEIRERVQQINKININFVMQLFNHSHGVHTYQRMYGCDWDDKTGHSNYFDEHAYDGEDFISLDVENSRYSTAKSPFSPVVCHATGFYPSGVTITWLRNGQEHHEDVDLGNLLPNEDGTFQKTLSLYVIKNKWKKDQYVCVVKHKGKTIQKILTEDEVKSNDRPTKTYFTIPVNVFIVILIVLLIGTCIKKDWMTDYASTDMWKEDTAIRQYVQQIYKTNILHLMERFNQSHDVYTYQRMYGCDWDDETGDSHGFDQHGYDGEDFITLDIKELMYITALPEALITTARTYRFVGIKCSSFVSACLHITQKASYESHTFFTLYIEINGLTIAGIPEISSLSVLDERQIDYYDGETKKLIPRQDWMKEFTSGDRFEEYIEFRERAQQINKISIHLLMQRFNQSHGVHTYQRMCGCDCDDKTGDSNGFDEHGYDGEDFISLDMKELRYISPVPQGITVQKWNYDRKQLDLLKQYYTYECIYWLKKFLTLRKVDLERKAPEVSLLQKDPSSSVVSCHATSFYPSAVTITWLRNGQENHEDVDLGETLPNVDGTFQKTVTLNVPPDNWKKDQYVCLVEHEGKSIQTTLTKKNIKSNYAITWLRNGEEHHEDVDPQELLPNEDGTFQKFPAFPVLPDEWMKNQYVPVMENKGKTIQDILAENEIKRNDKQRLPSVTTSSCHRAEDHSDFAVHFDNYTYLSNERVFTIMKFIIFFIYVPFVYTELHTFTNLYTEINGRTIVGIPEISSVTLLDGQQIDYYDSETNKLIPKQDWMKEFSASGDKWEEYIEIRERVQQINTINITILMQQLNHLHGVRTYQRMYGCDWDDKTNISHGFDQHGYNGEDFISLNVEYSMYLASVWRGVRTMIKWNDDKGQLELLKQYYGHECVDWLKYFLTLRKADLERRAPEVSVFQRNSSSPVVCHVTGFYPSEITITWLRNEEEHNEDVEFGDLLPNEDGTFQKTVTLNVTSEEWKKNEYFCLVEHEGNTVWMTKHELKSNYELKIESEVCPNENLQRVSSIHLYRPQISVQLRTFRT</sequence>
<dbReference type="InterPro" id="IPR007110">
    <property type="entry name" value="Ig-like_dom"/>
</dbReference>
<dbReference type="AlphaFoldDB" id="A0A498N9N9"/>
<dbReference type="InterPro" id="IPR013783">
    <property type="entry name" value="Ig-like_fold"/>
</dbReference>
<dbReference type="SUPFAM" id="SSF48726">
    <property type="entry name" value="Immunoglobulin"/>
    <property type="match status" value="4"/>
</dbReference>
<dbReference type="PRINTS" id="PR01638">
    <property type="entry name" value="MHCCLASSI"/>
</dbReference>
<evidence type="ECO:0000256" key="3">
    <source>
        <dbReference type="RuleBase" id="RU004439"/>
    </source>
</evidence>
<dbReference type="Proteomes" id="UP000290572">
    <property type="component" value="Unassembled WGS sequence"/>
</dbReference>
<feature type="domain" description="Ig-like" evidence="5">
    <location>
        <begin position="573"/>
        <end position="661"/>
    </location>
</feature>
<dbReference type="Gene3D" id="2.60.40.10">
    <property type="entry name" value="Immunoglobulins"/>
    <property type="match status" value="4"/>
</dbReference>
<keyword evidence="2" id="KW-0393">Immunoglobulin domain</keyword>
<keyword evidence="4" id="KW-0472">Membrane</keyword>
<dbReference type="CDD" id="cd07698">
    <property type="entry name" value="IgC1_MHC_I_alpha3"/>
    <property type="match status" value="2"/>
</dbReference>
<dbReference type="InterPro" id="IPR036179">
    <property type="entry name" value="Ig-like_dom_sf"/>
</dbReference>
<evidence type="ECO:0000256" key="2">
    <source>
        <dbReference type="ARBA" id="ARBA00023319"/>
    </source>
</evidence>
<dbReference type="InterPro" id="IPR001039">
    <property type="entry name" value="MHC_I_a_a1/a2"/>
</dbReference>
<protein>
    <submittedName>
        <fullName evidence="6">Major histocompatibility complex class I-related protein</fullName>
    </submittedName>
</protein>
<accession>A0A498N9N9</accession>
<evidence type="ECO:0000313" key="7">
    <source>
        <dbReference type="Proteomes" id="UP000290572"/>
    </source>
</evidence>
<name>A0A498N9N9_LABRO</name>
<organism evidence="6 7">
    <name type="scientific">Labeo rohita</name>
    <name type="common">Indian major carp</name>
    <name type="synonym">Cyprinus rohita</name>
    <dbReference type="NCBI Taxonomy" id="84645"/>
    <lineage>
        <taxon>Eukaryota</taxon>
        <taxon>Metazoa</taxon>
        <taxon>Chordata</taxon>
        <taxon>Craniata</taxon>
        <taxon>Vertebrata</taxon>
        <taxon>Euteleostomi</taxon>
        <taxon>Actinopterygii</taxon>
        <taxon>Neopterygii</taxon>
        <taxon>Teleostei</taxon>
        <taxon>Ostariophysi</taxon>
        <taxon>Cypriniformes</taxon>
        <taxon>Cyprinidae</taxon>
        <taxon>Labeoninae</taxon>
        <taxon>Labeonini</taxon>
        <taxon>Labeo</taxon>
    </lineage>
</organism>
<dbReference type="EMBL" id="QBIY01012377">
    <property type="protein sequence ID" value="RXN25417.1"/>
    <property type="molecule type" value="Genomic_DNA"/>
</dbReference>
<dbReference type="STRING" id="84645.A0A498N9N9"/>
<dbReference type="InterPro" id="IPR003006">
    <property type="entry name" value="Ig/MHC_CS"/>
</dbReference>
<keyword evidence="7" id="KW-1185">Reference proteome</keyword>
<evidence type="ECO:0000256" key="4">
    <source>
        <dbReference type="SAM" id="Phobius"/>
    </source>
</evidence>
<dbReference type="PROSITE" id="PS00290">
    <property type="entry name" value="IG_MHC"/>
    <property type="match status" value="3"/>
</dbReference>
<dbReference type="SUPFAM" id="SSF54452">
    <property type="entry name" value="MHC antigen-recognition domain"/>
    <property type="match status" value="4"/>
</dbReference>
<dbReference type="InterPro" id="IPR003597">
    <property type="entry name" value="Ig_C1-set"/>
</dbReference>
<evidence type="ECO:0000256" key="1">
    <source>
        <dbReference type="ARBA" id="ARBA00023180"/>
    </source>
</evidence>
<dbReference type="InterPro" id="IPR011161">
    <property type="entry name" value="MHC_I-like_Ag-recog"/>
</dbReference>
<dbReference type="PANTHER" id="PTHR16675">
    <property type="entry name" value="MHC CLASS I-RELATED"/>
    <property type="match status" value="1"/>
</dbReference>
<dbReference type="PROSITE" id="PS50835">
    <property type="entry name" value="IG_LIKE"/>
    <property type="match status" value="3"/>
</dbReference>
<feature type="transmembrane region" description="Helical" evidence="4">
    <location>
        <begin position="245"/>
        <end position="266"/>
    </location>
</feature>
<dbReference type="InterPro" id="IPR050208">
    <property type="entry name" value="MHC_class-I_related"/>
</dbReference>
<dbReference type="GO" id="GO:0006955">
    <property type="term" value="P:immune response"/>
    <property type="evidence" value="ECO:0007669"/>
    <property type="project" value="TreeGrafter"/>
</dbReference>
<keyword evidence="4" id="KW-1133">Transmembrane helix</keyword>
<dbReference type="Pfam" id="PF07654">
    <property type="entry name" value="C1-set"/>
    <property type="match status" value="3"/>
</dbReference>
<proteinExistence type="inferred from homology"/>
<evidence type="ECO:0000259" key="5">
    <source>
        <dbReference type="PROSITE" id="PS50835"/>
    </source>
</evidence>
<comment type="caution">
    <text evidence="6">The sequence shown here is derived from an EMBL/GenBank/DDBJ whole genome shotgun (WGS) entry which is preliminary data.</text>
</comment>
<reference evidence="6 7" key="1">
    <citation type="submission" date="2018-03" db="EMBL/GenBank/DDBJ databases">
        <title>Draft genome sequence of Rohu Carp (Labeo rohita).</title>
        <authorList>
            <person name="Das P."/>
            <person name="Kushwaha B."/>
            <person name="Joshi C.G."/>
            <person name="Kumar D."/>
            <person name="Nagpure N.S."/>
            <person name="Sahoo L."/>
            <person name="Das S.P."/>
            <person name="Bit A."/>
            <person name="Patnaik S."/>
            <person name="Meher P.K."/>
            <person name="Jayasankar P."/>
            <person name="Koringa P.G."/>
            <person name="Patel N.V."/>
            <person name="Hinsu A.T."/>
            <person name="Kumar R."/>
            <person name="Pandey M."/>
            <person name="Agarwal S."/>
            <person name="Srivastava S."/>
            <person name="Singh M."/>
            <person name="Iquebal M.A."/>
            <person name="Jaiswal S."/>
            <person name="Angadi U.B."/>
            <person name="Kumar N."/>
            <person name="Raza M."/>
            <person name="Shah T.M."/>
            <person name="Rai A."/>
            <person name="Jena J.K."/>
        </authorList>
    </citation>
    <scope>NUCLEOTIDE SEQUENCE [LARGE SCALE GENOMIC DNA]</scope>
    <source>
        <strain evidence="6">DASCIFA01</strain>
        <tissue evidence="6">Testis</tissue>
    </source>
</reference>
<dbReference type="GO" id="GO:0009897">
    <property type="term" value="C:external side of plasma membrane"/>
    <property type="evidence" value="ECO:0007669"/>
    <property type="project" value="TreeGrafter"/>
</dbReference>
<dbReference type="InterPro" id="IPR011162">
    <property type="entry name" value="MHC_I/II-like_Ag-recog"/>
</dbReference>
<feature type="domain" description="Ig-like" evidence="5">
    <location>
        <begin position="978"/>
        <end position="1068"/>
    </location>
</feature>
<dbReference type="PANTHER" id="PTHR16675:SF237">
    <property type="entry name" value="MHC CLASS I ANTIGEN TRANSCRIPT VARIANT 1-RELATED"/>
    <property type="match status" value="1"/>
</dbReference>
<feature type="domain" description="Ig-like" evidence="5">
    <location>
        <begin position="157"/>
        <end position="231"/>
    </location>
</feature>
<evidence type="ECO:0000313" key="6">
    <source>
        <dbReference type="EMBL" id="RXN25417.1"/>
    </source>
</evidence>
<dbReference type="Gene3D" id="3.30.500.10">
    <property type="entry name" value="MHC class I-like antigen recognition-like"/>
    <property type="match status" value="4"/>
</dbReference>
<dbReference type="SMART" id="SM00407">
    <property type="entry name" value="IGc1"/>
    <property type="match status" value="3"/>
</dbReference>
<gene>
    <name evidence="6" type="ORF">ROHU_005960</name>
</gene>